<reference evidence="3" key="1">
    <citation type="submission" date="2022-10" db="EMBL/GenBank/DDBJ databases">
        <title>Genome assembly of Pristionchus species.</title>
        <authorList>
            <person name="Yoshida K."/>
            <person name="Sommer R.J."/>
        </authorList>
    </citation>
    <scope>NUCLEOTIDE SEQUENCE [LARGE SCALE GENOMIC DNA]</scope>
    <source>
        <strain evidence="3">RS5460</strain>
    </source>
</reference>
<feature type="transmembrane region" description="Helical" evidence="1">
    <location>
        <begin position="92"/>
        <end position="114"/>
    </location>
</feature>
<dbReference type="PANTHER" id="PTHR22943:SF248">
    <property type="entry name" value="SEVEN TM RECEPTOR"/>
    <property type="match status" value="1"/>
</dbReference>
<keyword evidence="1" id="KW-0472">Membrane</keyword>
<feature type="transmembrane region" description="Helical" evidence="1">
    <location>
        <begin position="143"/>
        <end position="165"/>
    </location>
</feature>
<evidence type="ECO:0000313" key="3">
    <source>
        <dbReference type="Proteomes" id="UP001328107"/>
    </source>
</evidence>
<dbReference type="Pfam" id="PF10326">
    <property type="entry name" value="7TM_GPCR_Str"/>
    <property type="match status" value="2"/>
</dbReference>
<dbReference type="AlphaFoldDB" id="A0AAN5I4Q0"/>
<organism evidence="2 3">
    <name type="scientific">Pristionchus mayeri</name>
    <dbReference type="NCBI Taxonomy" id="1317129"/>
    <lineage>
        <taxon>Eukaryota</taxon>
        <taxon>Metazoa</taxon>
        <taxon>Ecdysozoa</taxon>
        <taxon>Nematoda</taxon>
        <taxon>Chromadorea</taxon>
        <taxon>Rhabditida</taxon>
        <taxon>Rhabditina</taxon>
        <taxon>Diplogasteromorpha</taxon>
        <taxon>Diplogasteroidea</taxon>
        <taxon>Neodiplogasteridae</taxon>
        <taxon>Pristionchus</taxon>
    </lineage>
</organism>
<feature type="non-terminal residue" evidence="2">
    <location>
        <position position="244"/>
    </location>
</feature>
<feature type="transmembrane region" description="Helical" evidence="1">
    <location>
        <begin position="9"/>
        <end position="32"/>
    </location>
</feature>
<dbReference type="InterPro" id="IPR019428">
    <property type="entry name" value="7TM_GPCR_serpentine_rcpt_Str"/>
</dbReference>
<name>A0AAN5I4Q0_9BILA</name>
<gene>
    <name evidence="2" type="ORF">PMAYCL1PPCAC_22318</name>
</gene>
<dbReference type="Proteomes" id="UP001328107">
    <property type="component" value="Unassembled WGS sequence"/>
</dbReference>
<comment type="caution">
    <text evidence="2">The sequence shown here is derived from an EMBL/GenBank/DDBJ whole genome shotgun (WGS) entry which is preliminary data.</text>
</comment>
<keyword evidence="3" id="KW-1185">Reference proteome</keyword>
<evidence type="ECO:0008006" key="4">
    <source>
        <dbReference type="Google" id="ProtNLM"/>
    </source>
</evidence>
<feature type="transmembrane region" description="Helical" evidence="1">
    <location>
        <begin position="222"/>
        <end position="240"/>
    </location>
</feature>
<accession>A0AAN5I4Q0</accession>
<protein>
    <recommendedName>
        <fullName evidence="4">G protein-coupled receptor</fullName>
    </recommendedName>
</protein>
<dbReference type="EMBL" id="BTRK01000005">
    <property type="protein sequence ID" value="GMR52123.1"/>
    <property type="molecule type" value="Genomic_DNA"/>
</dbReference>
<feature type="transmembrane region" description="Helical" evidence="1">
    <location>
        <begin position="52"/>
        <end position="72"/>
    </location>
</feature>
<sequence>TQEMGLYKYLLFIFIINDIVYTMSHIITHPVILNDQGVFYMFSANFPKRWVASLYATSHSNSFCILCFHFVYRHIAVSSPDGLRMFRRWWFISLLVLIFLLESIMWFILCYFFYAPDTDSFRKLCELVKADYPNIHAESAVIAAHWVILLLAIVIYSAVRTLVALNKNLNNNSRGFALQRQLYYTLLVQFSVPFFVMYVPVCYALLPGLFDVRISFPGDIEPIMFSVYPSLDALVILFGVHDYR</sequence>
<feature type="non-terminal residue" evidence="2">
    <location>
        <position position="1"/>
    </location>
</feature>
<keyword evidence="1" id="KW-1133">Transmembrane helix</keyword>
<evidence type="ECO:0000313" key="2">
    <source>
        <dbReference type="EMBL" id="GMR52123.1"/>
    </source>
</evidence>
<proteinExistence type="predicted"/>
<dbReference type="SUPFAM" id="SSF81321">
    <property type="entry name" value="Family A G protein-coupled receptor-like"/>
    <property type="match status" value="1"/>
</dbReference>
<feature type="transmembrane region" description="Helical" evidence="1">
    <location>
        <begin position="186"/>
        <end position="210"/>
    </location>
</feature>
<keyword evidence="1" id="KW-0812">Transmembrane</keyword>
<dbReference type="PANTHER" id="PTHR22943">
    <property type="entry name" value="7-TRANSMEMBRANE DOMAIN RECEPTOR C.ELEGANS"/>
    <property type="match status" value="1"/>
</dbReference>
<evidence type="ECO:0000256" key="1">
    <source>
        <dbReference type="SAM" id="Phobius"/>
    </source>
</evidence>